<keyword evidence="1" id="KW-0479">Metal-binding</keyword>
<keyword evidence="4" id="KW-0540">Nuclease</keyword>
<dbReference type="RefSeq" id="WP_074842146.1">
    <property type="nucleotide sequence ID" value="NZ_CVPC01000015.1"/>
</dbReference>
<dbReference type="InterPro" id="IPR014905">
    <property type="entry name" value="HIRAN"/>
</dbReference>
<evidence type="ECO:0000256" key="1">
    <source>
        <dbReference type="ARBA" id="ARBA00022723"/>
    </source>
</evidence>
<dbReference type="Gene3D" id="3.40.1440.10">
    <property type="entry name" value="GIY-YIG endonuclease"/>
    <property type="match status" value="1"/>
</dbReference>
<dbReference type="OrthoDB" id="8452595at2"/>
<keyword evidence="5" id="KW-1185">Reference proteome</keyword>
<dbReference type="SUPFAM" id="SSF82771">
    <property type="entry name" value="GIY-YIG endonuclease"/>
    <property type="match status" value="1"/>
</dbReference>
<dbReference type="GO" id="GO:0016818">
    <property type="term" value="F:hydrolase activity, acting on acid anhydrides, in phosphorus-containing anhydrides"/>
    <property type="evidence" value="ECO:0007669"/>
    <property type="project" value="InterPro"/>
</dbReference>
<reference evidence="4 5" key="1">
    <citation type="submission" date="2015-04" db="EMBL/GenBank/DDBJ databases">
        <authorList>
            <person name="Syromyatnikov M.Y."/>
            <person name="Popov V.N."/>
        </authorList>
    </citation>
    <scope>NUCLEOTIDE SEQUENCE [LARGE SCALE GENOMIC DNA]</scope>
    <source>
        <strain evidence="4 5">CECT 5292</strain>
    </source>
</reference>
<dbReference type="Pfam" id="PF08797">
    <property type="entry name" value="HIRAN"/>
    <property type="match status" value="1"/>
</dbReference>
<gene>
    <name evidence="4" type="ORF">NIG5292_02345</name>
</gene>
<dbReference type="InterPro" id="IPR000305">
    <property type="entry name" value="GIY-YIG_endonuc"/>
</dbReference>
<sequence>MNRTTNIKVAGTYYYQGPKLFKSGLMNENSSLTLMPEPNNPHDKNAVAVYFRTHKIGHLSREVASKYQALLLSNKVSRITISRCSLNNSGSSLNLHLAIHYEAEQNLINDCLSCNTAPNKAGAYEIRYKNEPCYVGSTADLQKRCQQHSQMLQKGSHHNADLQRKFNNANGEGFTFKVVKIARSAEAALSIEASHIEALLLMNTKLLNKTADGKGYFGGTLPGQAVYLQKRKPAQITKSSLNASAGIVRPAQPNTPTDSPSTAPTINKVIIISLTLLILLWIFA</sequence>
<dbReference type="GO" id="GO:0003676">
    <property type="term" value="F:nucleic acid binding"/>
    <property type="evidence" value="ECO:0007669"/>
    <property type="project" value="InterPro"/>
</dbReference>
<dbReference type="InterPro" id="IPR035901">
    <property type="entry name" value="GIY-YIG_endonuc_sf"/>
</dbReference>
<dbReference type="Pfam" id="PF01541">
    <property type="entry name" value="GIY-YIG"/>
    <property type="match status" value="1"/>
</dbReference>
<evidence type="ECO:0000313" key="5">
    <source>
        <dbReference type="Proteomes" id="UP000048949"/>
    </source>
</evidence>
<dbReference type="EMBL" id="CVQV01000015">
    <property type="protein sequence ID" value="CRK76288.1"/>
    <property type="molecule type" value="Genomic_DNA"/>
</dbReference>
<feature type="domain" description="GIY-YIG" evidence="3">
    <location>
        <begin position="119"/>
        <end position="209"/>
    </location>
</feature>
<keyword evidence="2" id="KW-0378">Hydrolase</keyword>
<accession>A0A0U1NNK6</accession>
<evidence type="ECO:0000313" key="4">
    <source>
        <dbReference type="EMBL" id="CRK76288.1"/>
    </source>
</evidence>
<dbReference type="STRING" id="282199.GCA_001049735_02344"/>
<dbReference type="PROSITE" id="PS50164">
    <property type="entry name" value="GIY_YIG"/>
    <property type="match status" value="1"/>
</dbReference>
<name>A0A0U1NNK6_9RHOB</name>
<keyword evidence="4" id="KW-0255">Endonuclease</keyword>
<dbReference type="AlphaFoldDB" id="A0A0U1NNK6"/>
<dbReference type="Proteomes" id="UP000048949">
    <property type="component" value="Unassembled WGS sequence"/>
</dbReference>
<dbReference type="GO" id="GO:0004519">
    <property type="term" value="F:endonuclease activity"/>
    <property type="evidence" value="ECO:0007669"/>
    <property type="project" value="UniProtKB-KW"/>
</dbReference>
<dbReference type="GO" id="GO:0008270">
    <property type="term" value="F:zinc ion binding"/>
    <property type="evidence" value="ECO:0007669"/>
    <property type="project" value="InterPro"/>
</dbReference>
<evidence type="ECO:0000259" key="3">
    <source>
        <dbReference type="PROSITE" id="PS50164"/>
    </source>
</evidence>
<evidence type="ECO:0000256" key="2">
    <source>
        <dbReference type="ARBA" id="ARBA00022801"/>
    </source>
</evidence>
<dbReference type="Gene3D" id="3.30.70.2330">
    <property type="match status" value="1"/>
</dbReference>
<organism evidence="4 5">
    <name type="scientific">Nereida ignava</name>
    <dbReference type="NCBI Taxonomy" id="282199"/>
    <lineage>
        <taxon>Bacteria</taxon>
        <taxon>Pseudomonadati</taxon>
        <taxon>Pseudomonadota</taxon>
        <taxon>Alphaproteobacteria</taxon>
        <taxon>Rhodobacterales</taxon>
        <taxon>Roseobacteraceae</taxon>
        <taxon>Nereida</taxon>
    </lineage>
</organism>
<proteinExistence type="predicted"/>
<protein>
    <submittedName>
        <fullName evidence="4">Group I intron endonuclease</fullName>
    </submittedName>
</protein>
<dbReference type="SMART" id="SM00910">
    <property type="entry name" value="HIRAN"/>
    <property type="match status" value="1"/>
</dbReference>